<reference evidence="2 3" key="1">
    <citation type="journal article" date="2019" name="Nat. Med.">
        <title>A library of human gut bacterial isolates paired with longitudinal multiomics data enables mechanistic microbiome research.</title>
        <authorList>
            <person name="Poyet M."/>
            <person name="Groussin M."/>
            <person name="Gibbons S.M."/>
            <person name="Avila-Pacheco J."/>
            <person name="Jiang X."/>
            <person name="Kearney S.M."/>
            <person name="Perrotta A.R."/>
            <person name="Berdy B."/>
            <person name="Zhao S."/>
            <person name="Lieberman T.D."/>
            <person name="Swanson P.K."/>
            <person name="Smith M."/>
            <person name="Roesemann S."/>
            <person name="Alexander J.E."/>
            <person name="Rich S.A."/>
            <person name="Livny J."/>
            <person name="Vlamakis H."/>
            <person name="Clish C."/>
            <person name="Bullock K."/>
            <person name="Deik A."/>
            <person name="Scott J."/>
            <person name="Pierce K.A."/>
            <person name="Xavier R.J."/>
            <person name="Alm E.J."/>
        </authorList>
    </citation>
    <scope>NUCLEOTIDE SEQUENCE [LARGE SCALE GENOMIC DNA]</scope>
    <source>
        <strain evidence="2 3">BIOML-A1</strain>
    </source>
</reference>
<evidence type="ECO:0000256" key="1">
    <source>
        <dbReference type="SAM" id="SignalP"/>
    </source>
</evidence>
<feature type="signal peptide" evidence="1">
    <location>
        <begin position="1"/>
        <end position="20"/>
    </location>
</feature>
<gene>
    <name evidence="2" type="ORF">F2Y58_24390</name>
</gene>
<keyword evidence="1" id="KW-0732">Signal</keyword>
<dbReference type="InterPro" id="IPR022298">
    <property type="entry name" value="Conjug_transposon_TraN"/>
</dbReference>
<organism evidence="2 3">
    <name type="scientific">Phocaeicola dorei</name>
    <dbReference type="NCBI Taxonomy" id="357276"/>
    <lineage>
        <taxon>Bacteria</taxon>
        <taxon>Pseudomonadati</taxon>
        <taxon>Bacteroidota</taxon>
        <taxon>Bacteroidia</taxon>
        <taxon>Bacteroidales</taxon>
        <taxon>Bacteroidaceae</taxon>
        <taxon>Phocaeicola</taxon>
    </lineage>
</organism>
<dbReference type="AlphaFoldDB" id="A0A4V1YW24"/>
<name>A0A4V1YW24_9BACT</name>
<accession>A0A4V1YW24</accession>
<dbReference type="Pfam" id="PF13595">
    <property type="entry name" value="DUF4138"/>
    <property type="match status" value="1"/>
</dbReference>
<feature type="chain" id="PRO_5043198916" evidence="1">
    <location>
        <begin position="21"/>
        <end position="113"/>
    </location>
</feature>
<dbReference type="EMBL" id="VVYY01000069">
    <property type="protein sequence ID" value="KAA5390403.1"/>
    <property type="molecule type" value="Genomic_DNA"/>
</dbReference>
<comment type="caution">
    <text evidence="2">The sequence shown here is derived from an EMBL/GenBank/DDBJ whole genome shotgun (WGS) entry which is preliminary data.</text>
</comment>
<sequence>MKKYIYLLFYCFVCSLPLFAQENGTPRKQAISQKDIFISFDCVKHLVFPVQVSDIAIGEQELVMASRVEEAPHIVRLSAQAEGFTEETNLTVVCIDGSVYTYHIRYLPEGGTD</sequence>
<proteinExistence type="predicted"/>
<feature type="non-terminal residue" evidence="2">
    <location>
        <position position="113"/>
    </location>
</feature>
<dbReference type="RefSeq" id="WP_130054680.1">
    <property type="nucleotide sequence ID" value="NZ_RCXK01000081.1"/>
</dbReference>
<protein>
    <submittedName>
        <fullName evidence="2">DUF4138 domain-containing protein</fullName>
    </submittedName>
</protein>
<evidence type="ECO:0000313" key="3">
    <source>
        <dbReference type="Proteomes" id="UP000481616"/>
    </source>
</evidence>
<evidence type="ECO:0000313" key="2">
    <source>
        <dbReference type="EMBL" id="KAA5390403.1"/>
    </source>
</evidence>
<dbReference type="Proteomes" id="UP000481616">
    <property type="component" value="Unassembled WGS sequence"/>
</dbReference>